<feature type="domain" description="Polymerase nucleotidyl transferase" evidence="1">
    <location>
        <begin position="24"/>
        <end position="91"/>
    </location>
</feature>
<dbReference type="Pfam" id="PF01909">
    <property type="entry name" value="NTP_transf_2"/>
    <property type="match status" value="1"/>
</dbReference>
<evidence type="ECO:0000313" key="2">
    <source>
        <dbReference type="EMBL" id="MBT9317940.1"/>
    </source>
</evidence>
<comment type="caution">
    <text evidence="2">The sequence shown here is derived from an EMBL/GenBank/DDBJ whole genome shotgun (WGS) entry which is preliminary data.</text>
</comment>
<dbReference type="RefSeq" id="WP_215611000.1">
    <property type="nucleotide sequence ID" value="NZ_JADOES010000067.1"/>
</dbReference>
<evidence type="ECO:0000259" key="1">
    <source>
        <dbReference type="Pfam" id="PF01909"/>
    </source>
</evidence>
<name>A0A947DKX3_9CYAN</name>
<dbReference type="PANTHER" id="PTHR33933">
    <property type="entry name" value="NUCLEOTIDYLTRANSFERASE"/>
    <property type="match status" value="1"/>
</dbReference>
<dbReference type="GO" id="GO:0016779">
    <property type="term" value="F:nucleotidyltransferase activity"/>
    <property type="evidence" value="ECO:0007669"/>
    <property type="project" value="InterPro"/>
</dbReference>
<keyword evidence="3" id="KW-1185">Reference proteome</keyword>
<dbReference type="SUPFAM" id="SSF81301">
    <property type="entry name" value="Nucleotidyltransferase"/>
    <property type="match status" value="1"/>
</dbReference>
<dbReference type="Gene3D" id="3.30.460.10">
    <property type="entry name" value="Beta Polymerase, domain 2"/>
    <property type="match status" value="1"/>
</dbReference>
<dbReference type="InterPro" id="IPR002934">
    <property type="entry name" value="Polymerase_NTP_transf_dom"/>
</dbReference>
<evidence type="ECO:0000313" key="3">
    <source>
        <dbReference type="Proteomes" id="UP000717364"/>
    </source>
</evidence>
<dbReference type="Proteomes" id="UP000717364">
    <property type="component" value="Unassembled WGS sequence"/>
</dbReference>
<reference evidence="2" key="1">
    <citation type="submission" date="2020-11" db="EMBL/GenBank/DDBJ databases">
        <authorList>
            <person name="Konstantinou D."/>
            <person name="Gkelis S."/>
            <person name="Popin R."/>
            <person name="Fewer D."/>
            <person name="Sivonen K."/>
        </authorList>
    </citation>
    <scope>NUCLEOTIDE SEQUENCE</scope>
    <source>
        <strain evidence="2">TAU-MAC 1115</strain>
    </source>
</reference>
<dbReference type="AlphaFoldDB" id="A0A947DKX3"/>
<reference evidence="2" key="2">
    <citation type="journal article" date="2021" name="Mar. Drugs">
        <title>Genome Reduction and Secondary Metabolism of the Marine Sponge-Associated Cyanobacterium Leptothoe.</title>
        <authorList>
            <person name="Konstantinou D."/>
            <person name="Popin R.V."/>
            <person name="Fewer D.P."/>
            <person name="Sivonen K."/>
            <person name="Gkelis S."/>
        </authorList>
    </citation>
    <scope>NUCLEOTIDE SEQUENCE</scope>
    <source>
        <strain evidence="2">TAU-MAC 1115</strain>
    </source>
</reference>
<dbReference type="PANTHER" id="PTHR33933:SF1">
    <property type="entry name" value="PROTEIN ADENYLYLTRANSFERASE MNTA-RELATED"/>
    <property type="match status" value="1"/>
</dbReference>
<dbReference type="CDD" id="cd05403">
    <property type="entry name" value="NT_KNTase_like"/>
    <property type="match status" value="1"/>
</dbReference>
<dbReference type="InterPro" id="IPR043519">
    <property type="entry name" value="NT_sf"/>
</dbReference>
<dbReference type="InterPro" id="IPR052548">
    <property type="entry name" value="Type_VII_TA_antitoxin"/>
</dbReference>
<gene>
    <name evidence="2" type="ORF">IXB50_21210</name>
</gene>
<proteinExistence type="predicted"/>
<sequence>MKSLQSLSQLPISNTLEACKTVLVSHYGQRLKGLILFGSAARQEMTDASDIDLLAVLPSKLDHVQELSTLVDLIYPLELEATHWISIKPAAQDEFEAGSTQLYRNIQKEGIHLL</sequence>
<dbReference type="EMBL" id="JADOES010000067">
    <property type="protein sequence ID" value="MBT9317940.1"/>
    <property type="molecule type" value="Genomic_DNA"/>
</dbReference>
<accession>A0A947DKX3</accession>
<organism evidence="2 3">
    <name type="scientific">Leptothoe spongobia TAU-MAC 1115</name>
    <dbReference type="NCBI Taxonomy" id="1967444"/>
    <lineage>
        <taxon>Bacteria</taxon>
        <taxon>Bacillati</taxon>
        <taxon>Cyanobacteriota</taxon>
        <taxon>Cyanophyceae</taxon>
        <taxon>Nodosilineales</taxon>
        <taxon>Cymatolegaceae</taxon>
        <taxon>Leptothoe</taxon>
        <taxon>Leptothoe spongobia</taxon>
    </lineage>
</organism>
<protein>
    <submittedName>
        <fullName evidence="2">Nucleotidyltransferase domain-containing protein</fullName>
    </submittedName>
</protein>